<accession>A0A1V6CEK2</accession>
<dbReference type="GO" id="GO:0016787">
    <property type="term" value="F:hydrolase activity"/>
    <property type="evidence" value="ECO:0007669"/>
    <property type="project" value="UniProtKB-KW"/>
</dbReference>
<comment type="cofactor">
    <cofactor evidence="1 9">
        <name>Mg(2+)</name>
        <dbReference type="ChEBI" id="CHEBI:18420"/>
    </cofactor>
</comment>
<evidence type="ECO:0000256" key="9">
    <source>
        <dbReference type="HAMAP-Rule" id="MF_01471"/>
    </source>
</evidence>
<dbReference type="CDD" id="cd09725">
    <property type="entry name" value="Cas2_I_II_III"/>
    <property type="match status" value="1"/>
</dbReference>
<protein>
    <recommendedName>
        <fullName evidence="9">CRISPR-associated endoribonuclease Cas2</fullName>
        <ecNumber evidence="9">3.1.-.-</ecNumber>
    </recommendedName>
</protein>
<dbReference type="EC" id="3.1.-.-" evidence="9"/>
<evidence type="ECO:0000256" key="8">
    <source>
        <dbReference type="ARBA" id="ARBA00023118"/>
    </source>
</evidence>
<evidence type="ECO:0000256" key="3">
    <source>
        <dbReference type="ARBA" id="ARBA00022722"/>
    </source>
</evidence>
<evidence type="ECO:0000256" key="10">
    <source>
        <dbReference type="PIRNR" id="PIRNR032582"/>
    </source>
</evidence>
<keyword evidence="8 9" id="KW-0051">Antiviral defense</keyword>
<comment type="subunit">
    <text evidence="9">Homodimer, forms a heterotetramer with a Cas1 homodimer.</text>
</comment>
<dbReference type="NCBIfam" id="TIGR01573">
    <property type="entry name" value="cas2"/>
    <property type="match status" value="1"/>
</dbReference>
<sequence>MFIVISYDIADDKRRNKIAKTLENYGTRVQYSVFECIVEKDRLLKLQEELKKIIDETKDSIRFYFLCEICLKRIDIAGTGEITRDLEFYII</sequence>
<dbReference type="SUPFAM" id="SSF143430">
    <property type="entry name" value="TTP0101/SSO1404-like"/>
    <property type="match status" value="1"/>
</dbReference>
<evidence type="ECO:0000256" key="7">
    <source>
        <dbReference type="ARBA" id="ARBA00022842"/>
    </source>
</evidence>
<evidence type="ECO:0000313" key="11">
    <source>
        <dbReference type="EMBL" id="OQB75296.1"/>
    </source>
</evidence>
<dbReference type="InterPro" id="IPR019199">
    <property type="entry name" value="Virulence_VapD/CRISPR_Cas2"/>
</dbReference>
<dbReference type="Proteomes" id="UP000485562">
    <property type="component" value="Unassembled WGS sequence"/>
</dbReference>
<comment type="similarity">
    <text evidence="2 9 10">Belongs to the CRISPR-associated endoribonuclease Cas2 protein family.</text>
</comment>
<name>A0A1V6CEK2_UNCT6</name>
<dbReference type="GO" id="GO:0046872">
    <property type="term" value="F:metal ion binding"/>
    <property type="evidence" value="ECO:0007669"/>
    <property type="project" value="UniProtKB-UniRule"/>
</dbReference>
<keyword evidence="3 9" id="KW-0540">Nuclease</keyword>
<dbReference type="EMBL" id="MWDQ01000017">
    <property type="protein sequence ID" value="OQB75296.1"/>
    <property type="molecule type" value="Genomic_DNA"/>
</dbReference>
<keyword evidence="5 9" id="KW-0255">Endonuclease</keyword>
<dbReference type="GO" id="GO:0004521">
    <property type="term" value="F:RNA endonuclease activity"/>
    <property type="evidence" value="ECO:0007669"/>
    <property type="project" value="UniProtKB-UniRule"/>
</dbReference>
<reference evidence="11" key="1">
    <citation type="submission" date="2017-02" db="EMBL/GenBank/DDBJ databases">
        <title>Delving into the versatile metabolic prowess of the omnipresent phylum Bacteroidetes.</title>
        <authorList>
            <person name="Nobu M.K."/>
            <person name="Mei R."/>
            <person name="Narihiro T."/>
            <person name="Kuroda K."/>
            <person name="Liu W.-T."/>
        </authorList>
    </citation>
    <scope>NUCLEOTIDE SEQUENCE</scope>
    <source>
        <strain evidence="11">ADurb.Bin131</strain>
    </source>
</reference>
<evidence type="ECO:0000256" key="6">
    <source>
        <dbReference type="ARBA" id="ARBA00022801"/>
    </source>
</evidence>
<feature type="binding site" evidence="9">
    <location>
        <position position="8"/>
    </location>
    <ligand>
        <name>Mg(2+)</name>
        <dbReference type="ChEBI" id="CHEBI:18420"/>
        <note>catalytic</note>
    </ligand>
</feature>
<evidence type="ECO:0000256" key="5">
    <source>
        <dbReference type="ARBA" id="ARBA00022759"/>
    </source>
</evidence>
<keyword evidence="6 9" id="KW-0378">Hydrolase</keyword>
<dbReference type="InterPro" id="IPR021127">
    <property type="entry name" value="CRISPR_associated_Cas2"/>
</dbReference>
<dbReference type="AlphaFoldDB" id="A0A1V6CEK2"/>
<dbReference type="PIRSF" id="PIRSF032582">
    <property type="entry name" value="Cas2"/>
    <property type="match status" value="1"/>
</dbReference>
<keyword evidence="7 9" id="KW-0460">Magnesium</keyword>
<proteinExistence type="inferred from homology"/>
<organism evidence="11">
    <name type="scientific">candidate division TA06 bacterium ADurb.Bin131</name>
    <dbReference type="NCBI Taxonomy" id="1852827"/>
    <lineage>
        <taxon>Bacteria</taxon>
        <taxon>Bacteria division TA06</taxon>
    </lineage>
</organism>
<dbReference type="GO" id="GO:0043571">
    <property type="term" value="P:maintenance of CRISPR repeat elements"/>
    <property type="evidence" value="ECO:0007669"/>
    <property type="project" value="UniProtKB-UniRule"/>
</dbReference>
<dbReference type="Gene3D" id="3.30.70.240">
    <property type="match status" value="1"/>
</dbReference>
<gene>
    <name evidence="11" type="primary">cas2_1</name>
    <name evidence="9" type="synonym">cas2</name>
    <name evidence="11" type="ORF">BWX89_00056</name>
</gene>
<evidence type="ECO:0000256" key="1">
    <source>
        <dbReference type="ARBA" id="ARBA00001946"/>
    </source>
</evidence>
<evidence type="ECO:0000256" key="2">
    <source>
        <dbReference type="ARBA" id="ARBA00009959"/>
    </source>
</evidence>
<dbReference type="PANTHER" id="PTHR34405">
    <property type="entry name" value="CRISPR-ASSOCIATED ENDORIBONUCLEASE CAS2"/>
    <property type="match status" value="1"/>
</dbReference>
<evidence type="ECO:0000256" key="4">
    <source>
        <dbReference type="ARBA" id="ARBA00022723"/>
    </source>
</evidence>
<comment type="caution">
    <text evidence="11">The sequence shown here is derived from an EMBL/GenBank/DDBJ whole genome shotgun (WGS) entry which is preliminary data.</text>
</comment>
<dbReference type="PANTHER" id="PTHR34405:SF3">
    <property type="entry name" value="CRISPR-ASSOCIATED ENDORIBONUCLEASE CAS2 3"/>
    <property type="match status" value="1"/>
</dbReference>
<dbReference type="HAMAP" id="MF_01471">
    <property type="entry name" value="Cas2"/>
    <property type="match status" value="1"/>
</dbReference>
<dbReference type="Pfam" id="PF09827">
    <property type="entry name" value="CRISPR_Cas2"/>
    <property type="match status" value="1"/>
</dbReference>
<dbReference type="GO" id="GO:0051607">
    <property type="term" value="P:defense response to virus"/>
    <property type="evidence" value="ECO:0007669"/>
    <property type="project" value="UniProtKB-UniRule"/>
</dbReference>
<comment type="function">
    <text evidence="9">CRISPR (clustered regularly interspaced short palindromic repeat), is an adaptive immune system that provides protection against mobile genetic elements (viruses, transposable elements and conjugative plasmids). CRISPR clusters contain sequences complementary to antecedent mobile elements and target invading nucleic acids. CRISPR clusters are transcribed and processed into CRISPR RNA (crRNA). Functions as a ssRNA-specific endoribonuclease. Involved in the integration of spacer DNA into the CRISPR cassette.</text>
</comment>
<keyword evidence="4 9" id="KW-0479">Metal-binding</keyword>